<protein>
    <recommendedName>
        <fullName evidence="7">1-acyl-sn-glycerol-3-phosphate acyltransferase</fullName>
        <ecNumber evidence="7">2.3.1.51</ecNumber>
    </recommendedName>
</protein>
<dbReference type="Proteomes" id="UP001449582">
    <property type="component" value="Unassembled WGS sequence"/>
</dbReference>
<gene>
    <name evidence="10" type="ORF">UREOM_3440</name>
</gene>
<dbReference type="EMBL" id="BAABQM010000002">
    <property type="protein sequence ID" value="GAA5414633.1"/>
    <property type="molecule type" value="Genomic_DNA"/>
</dbReference>
<evidence type="ECO:0000313" key="11">
    <source>
        <dbReference type="Proteomes" id="UP001449582"/>
    </source>
</evidence>
<dbReference type="NCBIfam" id="TIGR00530">
    <property type="entry name" value="AGP_acyltrn"/>
    <property type="match status" value="1"/>
</dbReference>
<evidence type="ECO:0000256" key="1">
    <source>
        <dbReference type="ARBA" id="ARBA00005189"/>
    </source>
</evidence>
<evidence type="ECO:0000256" key="2">
    <source>
        <dbReference type="ARBA" id="ARBA00008655"/>
    </source>
</evidence>
<dbReference type="RefSeq" id="WP_353289794.1">
    <property type="nucleotide sequence ID" value="NZ_BAABQM010000002.1"/>
</dbReference>
<keyword evidence="8" id="KW-0472">Membrane</keyword>
<evidence type="ECO:0000256" key="7">
    <source>
        <dbReference type="RuleBase" id="RU361267"/>
    </source>
</evidence>
<keyword evidence="4 7" id="KW-0808">Transferase</keyword>
<keyword evidence="6 7" id="KW-0012">Acyltransferase</keyword>
<keyword evidence="11" id="KW-1185">Reference proteome</keyword>
<evidence type="ECO:0000256" key="6">
    <source>
        <dbReference type="ARBA" id="ARBA00023315"/>
    </source>
</evidence>
<proteinExistence type="inferred from homology"/>
<comment type="pathway">
    <text evidence="1">Lipid metabolism.</text>
</comment>
<comment type="similarity">
    <text evidence="2 7">Belongs to the 1-acyl-sn-glycerol-3-phosphate acyltransferase family.</text>
</comment>
<reference evidence="10" key="1">
    <citation type="submission" date="2024-02" db="EMBL/GenBank/DDBJ databases">
        <title>Draft genome sequence of new strains in genus Ureaplasma.</title>
        <authorList>
            <person name="Nakajima Y."/>
            <person name="Segawa T."/>
        </authorList>
    </citation>
    <scope>NUCLEOTIDE SEQUENCE [LARGE SCALE GENOMIC DNA]</scope>
    <source>
        <strain evidence="10">OM1</strain>
    </source>
</reference>
<keyword evidence="8" id="KW-0812">Transmembrane</keyword>
<dbReference type="Pfam" id="PF01553">
    <property type="entry name" value="Acyltransferase"/>
    <property type="match status" value="1"/>
</dbReference>
<dbReference type="InterPro" id="IPR004552">
    <property type="entry name" value="AGP_acyltrans"/>
</dbReference>
<dbReference type="InterPro" id="IPR002123">
    <property type="entry name" value="Plipid/glycerol_acylTrfase"/>
</dbReference>
<dbReference type="EC" id="2.3.1.51" evidence="7"/>
<evidence type="ECO:0000256" key="4">
    <source>
        <dbReference type="ARBA" id="ARBA00022679"/>
    </source>
</evidence>
<name>A0ABP9U5L0_9BACT</name>
<dbReference type="PANTHER" id="PTHR10434">
    <property type="entry name" value="1-ACYL-SN-GLYCEROL-3-PHOSPHATE ACYLTRANSFERASE"/>
    <property type="match status" value="1"/>
</dbReference>
<evidence type="ECO:0000259" key="9">
    <source>
        <dbReference type="SMART" id="SM00563"/>
    </source>
</evidence>
<evidence type="ECO:0000256" key="8">
    <source>
        <dbReference type="SAM" id="Phobius"/>
    </source>
</evidence>
<feature type="domain" description="Phospholipid/glycerol acyltransferase" evidence="9">
    <location>
        <begin position="79"/>
        <end position="197"/>
    </location>
</feature>
<feature type="transmembrane region" description="Helical" evidence="8">
    <location>
        <begin position="12"/>
        <end position="32"/>
    </location>
</feature>
<evidence type="ECO:0000256" key="5">
    <source>
        <dbReference type="ARBA" id="ARBA00023098"/>
    </source>
</evidence>
<comment type="caution">
    <text evidence="10">The sequence shown here is derived from an EMBL/GenBank/DDBJ whole genome shotgun (WGS) entry which is preliminary data.</text>
</comment>
<evidence type="ECO:0000256" key="3">
    <source>
        <dbReference type="ARBA" id="ARBA00022516"/>
    </source>
</evidence>
<dbReference type="PANTHER" id="PTHR10434:SF64">
    <property type="entry name" value="1-ACYL-SN-GLYCEROL-3-PHOSPHATE ACYLTRANSFERASE-RELATED"/>
    <property type="match status" value="1"/>
</dbReference>
<accession>A0ABP9U5L0</accession>
<comment type="catalytic activity">
    <reaction evidence="7">
        <text>a 1-acyl-sn-glycero-3-phosphate + an acyl-CoA = a 1,2-diacyl-sn-glycero-3-phosphate + CoA</text>
        <dbReference type="Rhea" id="RHEA:19709"/>
        <dbReference type="ChEBI" id="CHEBI:57287"/>
        <dbReference type="ChEBI" id="CHEBI:57970"/>
        <dbReference type="ChEBI" id="CHEBI:58342"/>
        <dbReference type="ChEBI" id="CHEBI:58608"/>
        <dbReference type="EC" id="2.3.1.51"/>
    </reaction>
</comment>
<dbReference type="SMART" id="SM00563">
    <property type="entry name" value="PlsC"/>
    <property type="match status" value="1"/>
</dbReference>
<dbReference type="SUPFAM" id="SSF69593">
    <property type="entry name" value="Glycerol-3-phosphate (1)-acyltransferase"/>
    <property type="match status" value="1"/>
</dbReference>
<keyword evidence="3 7" id="KW-0444">Lipid biosynthesis</keyword>
<organism evidence="10 11">
    <name type="scientific">Ureaplasma ceti</name>
    <dbReference type="NCBI Taxonomy" id="3119530"/>
    <lineage>
        <taxon>Bacteria</taxon>
        <taxon>Bacillati</taxon>
        <taxon>Mycoplasmatota</taxon>
        <taxon>Mycoplasmoidales</taxon>
        <taxon>Mycoplasmoidaceae</taxon>
        <taxon>Ureaplasma</taxon>
    </lineage>
</organism>
<comment type="domain">
    <text evidence="7">The HXXXXD motif is essential for acyltransferase activity and may constitute the binding site for the phosphate moiety of the glycerol-3-phosphate.</text>
</comment>
<keyword evidence="8" id="KW-1133">Transmembrane helix</keyword>
<keyword evidence="7" id="KW-0594">Phospholipid biosynthesis</keyword>
<evidence type="ECO:0000313" key="10">
    <source>
        <dbReference type="EMBL" id="GAA5414633.1"/>
    </source>
</evidence>
<dbReference type="GO" id="GO:0016746">
    <property type="term" value="F:acyltransferase activity"/>
    <property type="evidence" value="ECO:0007669"/>
    <property type="project" value="UniProtKB-KW"/>
</dbReference>
<keyword evidence="7" id="KW-1208">Phospholipid metabolism</keyword>
<dbReference type="CDD" id="cd07989">
    <property type="entry name" value="LPLAT_AGPAT-like"/>
    <property type="match status" value="1"/>
</dbReference>
<keyword evidence="5 7" id="KW-0443">Lipid metabolism</keyword>
<sequence>MLDFLKKLGWVLAWPFMAIICFIELMSCNTAAKRYAKDPTCAEPEERYNKVKNLVKHLLYFKDIKIAYRGKQKLENKQMLFVANHKSNVDPLIILKTVLDQKVPYITFVAKMELASSKYAGVANLIDTIYLDRGNLREAIKAVNEQADTIQKEKTSVCIFPEGTRVEGDEFGEFKAGALAAAYKTYACIQPVVIYSSQGLLDRDKKWKHKGKRVVDISYMPVIQTNEFINIDKTIFVSRLQQSMHEEYERLAKVHNEPIDNPKFDKEK</sequence>